<protein>
    <submittedName>
        <fullName evidence="2">DUF935 family protein</fullName>
    </submittedName>
</protein>
<dbReference type="EMBL" id="QXED01000005">
    <property type="protein sequence ID" value="RIV21384.1"/>
    <property type="molecule type" value="Genomic_DNA"/>
</dbReference>
<feature type="region of interest" description="Disordered" evidence="1">
    <location>
        <begin position="381"/>
        <end position="408"/>
    </location>
</feature>
<dbReference type="Pfam" id="PF06074">
    <property type="entry name" value="Portal_Mu"/>
    <property type="match status" value="1"/>
</dbReference>
<dbReference type="RefSeq" id="WP_119669178.1">
    <property type="nucleotide sequence ID" value="NZ_QXED01000005.1"/>
</dbReference>
<evidence type="ECO:0000256" key="1">
    <source>
        <dbReference type="SAM" id="MobiDB-lite"/>
    </source>
</evidence>
<evidence type="ECO:0000313" key="2">
    <source>
        <dbReference type="EMBL" id="RIV21384.1"/>
    </source>
</evidence>
<name>A0A418M693_9BACT</name>
<sequence length="433" mass="48620">MAKSTTKPKAKNPALTVIDQSLQVRSLDRSKKSLQSWKTALQSAESIVNPVRKLLYDLYADIVLDDQLSSVLDQRRLTLTNSTLTFQKDGEPIDDIQAIIDQECFEDLLVNILDSKFYGYSLSQCDFANGKIELVPRPHVRPEFGIVVANPSDSTGIDYTVAPYDKLCLGVGKKNDLGLLLKAAPLVLLKRGDVSDWATFNEVFGQPLRVGKYDPNIPGNREQVAKGLESMGSMAYGVLPIGSEITFQSTYQTSSADTYERFAKRMDEAISKLIIGQTMTTDKGSSRSQAEVHERVADKIAIADQRFVLRYLNHHVRNMLVAQGFASAANGEFKFVEEEAKLTKKERLEMDLRIHKEVAPLQIDYFAEEYNVPIDEAALQERKEQQEQEPQPPAAKKKAPTGKGKKVEQALDEMSFKRFLNLFRDFFAEAPTR</sequence>
<feature type="compositionally biased region" description="Basic residues" evidence="1">
    <location>
        <begin position="395"/>
        <end position="404"/>
    </location>
</feature>
<comment type="caution">
    <text evidence="2">The sequence shown here is derived from an EMBL/GenBank/DDBJ whole genome shotgun (WGS) entry which is preliminary data.</text>
</comment>
<organism evidence="2 3">
    <name type="scientific">Fibrisoma montanum</name>
    <dbReference type="NCBI Taxonomy" id="2305895"/>
    <lineage>
        <taxon>Bacteria</taxon>
        <taxon>Pseudomonadati</taxon>
        <taxon>Bacteroidota</taxon>
        <taxon>Cytophagia</taxon>
        <taxon>Cytophagales</taxon>
        <taxon>Spirosomataceae</taxon>
        <taxon>Fibrisoma</taxon>
    </lineage>
</organism>
<proteinExistence type="predicted"/>
<gene>
    <name evidence="2" type="ORF">DYU11_18435</name>
</gene>
<dbReference type="AlphaFoldDB" id="A0A418M693"/>
<evidence type="ECO:0000313" key="3">
    <source>
        <dbReference type="Proteomes" id="UP000283523"/>
    </source>
</evidence>
<accession>A0A418M693</accession>
<dbReference type="Proteomes" id="UP000283523">
    <property type="component" value="Unassembled WGS sequence"/>
</dbReference>
<dbReference type="InterPro" id="IPR009279">
    <property type="entry name" value="Portal_Mu"/>
</dbReference>
<reference evidence="2 3" key="1">
    <citation type="submission" date="2018-08" db="EMBL/GenBank/DDBJ databases">
        <title>Fibrisoma montanum sp. nov., isolated from Danxia mountain soil.</title>
        <authorList>
            <person name="Huang Y."/>
        </authorList>
    </citation>
    <scope>NUCLEOTIDE SEQUENCE [LARGE SCALE GENOMIC DNA]</scope>
    <source>
        <strain evidence="2 3">HYT19</strain>
    </source>
</reference>
<keyword evidence="3" id="KW-1185">Reference proteome</keyword>
<dbReference type="OrthoDB" id="9797300at2"/>